<gene>
    <name evidence="1" type="ORF">NLS_LOCUS9851</name>
</gene>
<dbReference type="OMA" id="FYRCQNE"/>
<keyword evidence="2" id="KW-1185">Reference proteome</keyword>
<sequence>MRRNEVEKWDKKDIEEYQSRRRAHGRELKFAEMAYNGRFCGHYVRCRREVEKCMDGCQMLRNGTNRAMLLSTATLLQLGDRCIGDSDDSFTELYELAMERNNGLYYCLDKYHNQTDKSMDCSGLSTNHTHCHWSLVDSDALKRKRSDGDCLAEVNLVQFRCAQLLKCCPNFYRCQNEIFDAKVELRIALLTMQLIGAHHDCLRSQLIKTTQLEVN</sequence>
<protein>
    <submittedName>
        <fullName evidence="1">Uncharacterized protein</fullName>
    </submittedName>
</protein>
<evidence type="ECO:0000313" key="1">
    <source>
        <dbReference type="EMBL" id="VDM92596.1"/>
    </source>
</evidence>
<reference evidence="1 2" key="1">
    <citation type="submission" date="2018-08" db="EMBL/GenBank/DDBJ databases">
        <authorList>
            <person name="Laetsch R D."/>
            <person name="Stevens L."/>
            <person name="Kumar S."/>
            <person name="Blaxter L. M."/>
        </authorList>
    </citation>
    <scope>NUCLEOTIDE SEQUENCE [LARGE SCALE GENOMIC DNA]</scope>
</reference>
<organism evidence="1 2">
    <name type="scientific">Litomosoides sigmodontis</name>
    <name type="common">Filarial nematode worm</name>
    <dbReference type="NCBI Taxonomy" id="42156"/>
    <lineage>
        <taxon>Eukaryota</taxon>
        <taxon>Metazoa</taxon>
        <taxon>Ecdysozoa</taxon>
        <taxon>Nematoda</taxon>
        <taxon>Chromadorea</taxon>
        <taxon>Rhabditida</taxon>
        <taxon>Spirurina</taxon>
        <taxon>Spiruromorpha</taxon>
        <taxon>Filarioidea</taxon>
        <taxon>Onchocercidae</taxon>
        <taxon>Litomosoides</taxon>
    </lineage>
</organism>
<dbReference type="OrthoDB" id="5794013at2759"/>
<dbReference type="STRING" id="42156.A0A3P7K1L6"/>
<dbReference type="AlphaFoldDB" id="A0A3P7K1L6"/>
<evidence type="ECO:0000313" key="2">
    <source>
        <dbReference type="Proteomes" id="UP000277928"/>
    </source>
</evidence>
<name>A0A3P7K1L6_LITSI</name>
<proteinExistence type="predicted"/>
<accession>A0A3P7K1L6</accession>
<dbReference type="EMBL" id="UYRX01002028">
    <property type="protein sequence ID" value="VDM92596.1"/>
    <property type="molecule type" value="Genomic_DNA"/>
</dbReference>
<dbReference type="Proteomes" id="UP000277928">
    <property type="component" value="Unassembled WGS sequence"/>
</dbReference>